<feature type="domain" description="RRM" evidence="3">
    <location>
        <begin position="6"/>
        <end position="84"/>
    </location>
</feature>
<dbReference type="Proteomes" id="UP000836788">
    <property type="component" value="Chromosome 15"/>
</dbReference>
<dbReference type="InterPro" id="IPR034240">
    <property type="entry name" value="eIF3G_RRM"/>
</dbReference>
<reference evidence="4" key="1">
    <citation type="submission" date="2022-02" db="EMBL/GenBank/DDBJ databases">
        <authorList>
            <person name="Giguere J D."/>
        </authorList>
    </citation>
    <scope>NUCLEOTIDE SEQUENCE</scope>
    <source>
        <strain evidence="4">CCAP 1055/1</strain>
    </source>
</reference>
<accession>A0A8J9S4H4</accession>
<keyword evidence="1 2" id="KW-0694">RNA-binding</keyword>
<proteinExistence type="predicted"/>
<feature type="non-terminal residue" evidence="4">
    <location>
        <position position="84"/>
    </location>
</feature>
<gene>
    <name evidence="4" type="ORF">PTTT1_LOCUS16430</name>
</gene>
<evidence type="ECO:0000313" key="4">
    <source>
        <dbReference type="EMBL" id="CAG9281424.1"/>
    </source>
</evidence>
<evidence type="ECO:0000256" key="2">
    <source>
        <dbReference type="PROSITE-ProRule" id="PRU00176"/>
    </source>
</evidence>
<dbReference type="EMBL" id="OU594956">
    <property type="protein sequence ID" value="CAG9281424.1"/>
    <property type="molecule type" value="Genomic_DNA"/>
</dbReference>
<protein>
    <recommendedName>
        <fullName evidence="3">RRM domain-containing protein</fullName>
    </recommendedName>
</protein>
<organism evidence="4">
    <name type="scientific">Phaeodactylum tricornutum</name>
    <name type="common">Diatom</name>
    <dbReference type="NCBI Taxonomy" id="2850"/>
    <lineage>
        <taxon>Eukaryota</taxon>
        <taxon>Sar</taxon>
        <taxon>Stramenopiles</taxon>
        <taxon>Ochrophyta</taxon>
        <taxon>Bacillariophyta</taxon>
        <taxon>Bacillariophyceae</taxon>
        <taxon>Bacillariophycidae</taxon>
        <taxon>Naviculales</taxon>
        <taxon>Phaeodactylaceae</taxon>
        <taxon>Phaeodactylum</taxon>
    </lineage>
</organism>
<dbReference type="InterPro" id="IPR012677">
    <property type="entry name" value="Nucleotide-bd_a/b_plait_sf"/>
</dbReference>
<evidence type="ECO:0000256" key="1">
    <source>
        <dbReference type="ARBA" id="ARBA00022884"/>
    </source>
</evidence>
<feature type="non-terminal residue" evidence="4">
    <location>
        <position position="1"/>
    </location>
</feature>
<dbReference type="Pfam" id="PF00076">
    <property type="entry name" value="RRM_1"/>
    <property type="match status" value="1"/>
</dbReference>
<dbReference type="CDD" id="cd12408">
    <property type="entry name" value="RRM_eIF3G_like"/>
    <property type="match status" value="1"/>
</dbReference>
<dbReference type="PROSITE" id="PS50102">
    <property type="entry name" value="RRM"/>
    <property type="match status" value="1"/>
</dbReference>
<dbReference type="InterPro" id="IPR035979">
    <property type="entry name" value="RBD_domain_sf"/>
</dbReference>
<sequence>RRDDLNTIRVTNLSENTSEMDLQDLFQRFGRISRVYLAKDKETFRSRGFAFVSFVNQTDAANAMEELQGFGYDHLILKLEWARP</sequence>
<dbReference type="SMART" id="SM00360">
    <property type="entry name" value="RRM"/>
    <property type="match status" value="1"/>
</dbReference>
<dbReference type="PANTHER" id="PTHR10352">
    <property type="entry name" value="EUKARYOTIC TRANSLATION INITIATION FACTOR 3 SUBUNIT G"/>
    <property type="match status" value="1"/>
</dbReference>
<dbReference type="AlphaFoldDB" id="A0A8J9S4H4"/>
<dbReference type="InterPro" id="IPR000504">
    <property type="entry name" value="RRM_dom"/>
</dbReference>
<evidence type="ECO:0000259" key="3">
    <source>
        <dbReference type="PROSITE" id="PS50102"/>
    </source>
</evidence>
<dbReference type="GO" id="GO:0003723">
    <property type="term" value="F:RNA binding"/>
    <property type="evidence" value="ECO:0007669"/>
    <property type="project" value="UniProtKB-UniRule"/>
</dbReference>
<dbReference type="SUPFAM" id="SSF54928">
    <property type="entry name" value="RNA-binding domain, RBD"/>
    <property type="match status" value="1"/>
</dbReference>
<name>A0A8J9S4H4_PHATR</name>
<dbReference type="Gene3D" id="3.30.70.330">
    <property type="match status" value="1"/>
</dbReference>